<evidence type="ECO:0000313" key="2">
    <source>
        <dbReference type="Proteomes" id="UP001595921"/>
    </source>
</evidence>
<evidence type="ECO:0000313" key="1">
    <source>
        <dbReference type="EMBL" id="MFC4360450.1"/>
    </source>
</evidence>
<keyword evidence="2" id="KW-1185">Reference proteome</keyword>
<proteinExistence type="predicted"/>
<reference evidence="1 2" key="1">
    <citation type="journal article" date="2019" name="Int. J. Syst. Evol. Microbiol.">
        <title>The Global Catalogue of Microorganisms (GCM) 10K type strain sequencing project: providing services to taxonomists for standard genome sequencing and annotation.</title>
        <authorList>
            <consortium name="The Broad Institute Genomics Platform"/>
            <consortium name="The Broad Institute Genome Sequencing Center for Infectious Disease"/>
            <person name="Wu L."/>
            <person name="Ma J."/>
        </authorList>
    </citation>
    <scope>NUCLEOTIDE SEQUENCE [LARGE SCALE GENOMIC DNA]</scope>
    <source>
        <strain evidence="1 2">CGMCC 1.12553</strain>
    </source>
</reference>
<dbReference type="Proteomes" id="UP001595921">
    <property type="component" value="Unassembled WGS sequence"/>
</dbReference>
<protein>
    <submittedName>
        <fullName evidence="1">Uncharacterized protein</fullName>
    </submittedName>
</protein>
<organism evidence="1 2">
    <name type="scientific">Halobium salinum</name>
    <dbReference type="NCBI Taxonomy" id="1364940"/>
    <lineage>
        <taxon>Archaea</taxon>
        <taxon>Methanobacteriati</taxon>
        <taxon>Methanobacteriota</taxon>
        <taxon>Stenosarchaea group</taxon>
        <taxon>Halobacteria</taxon>
        <taxon>Halobacteriales</taxon>
        <taxon>Haloferacaceae</taxon>
        <taxon>Halobium</taxon>
    </lineage>
</organism>
<accession>A0ABD5PI26</accession>
<sequence length="82" mass="9491">MSQDIEETVYRSSTGEFVTESQIWARFEAGDWTPCCWDTETGREWVGTTDDELLALSPVDDERLPAYVRLERSERGYVVHSE</sequence>
<dbReference type="RefSeq" id="WP_267620645.1">
    <property type="nucleotide sequence ID" value="NZ_JAODIW010000005.1"/>
</dbReference>
<name>A0ABD5PI26_9EURY</name>
<comment type="caution">
    <text evidence="1">The sequence shown here is derived from an EMBL/GenBank/DDBJ whole genome shotgun (WGS) entry which is preliminary data.</text>
</comment>
<gene>
    <name evidence="1" type="ORF">ACFO0N_21095</name>
</gene>
<dbReference type="EMBL" id="JBHSDS010000017">
    <property type="protein sequence ID" value="MFC4360450.1"/>
    <property type="molecule type" value="Genomic_DNA"/>
</dbReference>
<dbReference type="AlphaFoldDB" id="A0ABD5PI26"/>